<keyword evidence="5" id="KW-0472">Membrane</keyword>
<evidence type="ECO:0000256" key="2">
    <source>
        <dbReference type="ARBA" id="ARBA00007262"/>
    </source>
</evidence>
<keyword evidence="4" id="KW-1133">Transmembrane helix</keyword>
<evidence type="ECO:0000256" key="3">
    <source>
        <dbReference type="ARBA" id="ARBA00022692"/>
    </source>
</evidence>
<evidence type="ECO:0000313" key="6">
    <source>
        <dbReference type="EMBL" id="KAH7950900.1"/>
    </source>
</evidence>
<evidence type="ECO:0000256" key="5">
    <source>
        <dbReference type="ARBA" id="ARBA00023136"/>
    </source>
</evidence>
<proteinExistence type="inferred from homology"/>
<dbReference type="Proteomes" id="UP000821837">
    <property type="component" value="Chromosome 5"/>
</dbReference>
<reference evidence="6" key="1">
    <citation type="journal article" date="2020" name="Cell">
        <title>Large-Scale Comparative Analyses of Tick Genomes Elucidate Their Genetic Diversity and Vector Capacities.</title>
        <authorList>
            <consortium name="Tick Genome and Microbiome Consortium (TIGMIC)"/>
            <person name="Jia N."/>
            <person name="Wang J."/>
            <person name="Shi W."/>
            <person name="Du L."/>
            <person name="Sun Y."/>
            <person name="Zhan W."/>
            <person name="Jiang J.F."/>
            <person name="Wang Q."/>
            <person name="Zhang B."/>
            <person name="Ji P."/>
            <person name="Bell-Sakyi L."/>
            <person name="Cui X.M."/>
            <person name="Yuan T.T."/>
            <person name="Jiang B.G."/>
            <person name="Yang W.F."/>
            <person name="Lam T.T."/>
            <person name="Chang Q.C."/>
            <person name="Ding S.J."/>
            <person name="Wang X.J."/>
            <person name="Zhu J.G."/>
            <person name="Ruan X.D."/>
            <person name="Zhao L."/>
            <person name="Wei J.T."/>
            <person name="Ye R.Z."/>
            <person name="Que T.C."/>
            <person name="Du C.H."/>
            <person name="Zhou Y.H."/>
            <person name="Cheng J.X."/>
            <person name="Dai P.F."/>
            <person name="Guo W.B."/>
            <person name="Han X.H."/>
            <person name="Huang E.J."/>
            <person name="Li L.F."/>
            <person name="Wei W."/>
            <person name="Gao Y.C."/>
            <person name="Liu J.Z."/>
            <person name="Shao H.Z."/>
            <person name="Wang X."/>
            <person name="Wang C.C."/>
            <person name="Yang T.C."/>
            <person name="Huo Q.B."/>
            <person name="Li W."/>
            <person name="Chen H.Y."/>
            <person name="Chen S.E."/>
            <person name="Zhou L.G."/>
            <person name="Ni X.B."/>
            <person name="Tian J.H."/>
            <person name="Sheng Y."/>
            <person name="Liu T."/>
            <person name="Pan Y.S."/>
            <person name="Xia L.Y."/>
            <person name="Li J."/>
            <person name="Zhao F."/>
            <person name="Cao W.C."/>
        </authorList>
    </citation>
    <scope>NUCLEOTIDE SEQUENCE</scope>
    <source>
        <strain evidence="6">Rsan-2018</strain>
    </source>
</reference>
<dbReference type="Gene3D" id="6.10.110.10">
    <property type="match status" value="1"/>
</dbReference>
<sequence>MFLIRCIVCAAIGYCATFFAPWLVSTLGFGLTGVRPKTVAAWFQARYKGVIPKNGVFSILQKWGMAGVPGVLNVASFCLAGRVAWGII</sequence>
<keyword evidence="7" id="KW-1185">Reference proteome</keyword>
<reference evidence="6" key="2">
    <citation type="submission" date="2021-09" db="EMBL/GenBank/DDBJ databases">
        <authorList>
            <person name="Jia N."/>
            <person name="Wang J."/>
            <person name="Shi W."/>
            <person name="Du L."/>
            <person name="Sun Y."/>
            <person name="Zhan W."/>
            <person name="Jiang J."/>
            <person name="Wang Q."/>
            <person name="Zhang B."/>
            <person name="Ji P."/>
            <person name="Sakyi L.B."/>
            <person name="Cui X."/>
            <person name="Yuan T."/>
            <person name="Jiang B."/>
            <person name="Yang W."/>
            <person name="Lam T.T.-Y."/>
            <person name="Chang Q."/>
            <person name="Ding S."/>
            <person name="Wang X."/>
            <person name="Zhu J."/>
            <person name="Ruan X."/>
            <person name="Zhao L."/>
            <person name="Wei J."/>
            <person name="Que T."/>
            <person name="Du C."/>
            <person name="Cheng J."/>
            <person name="Dai P."/>
            <person name="Han X."/>
            <person name="Huang E."/>
            <person name="Gao Y."/>
            <person name="Liu J."/>
            <person name="Shao H."/>
            <person name="Ye R."/>
            <person name="Li L."/>
            <person name="Wei W."/>
            <person name="Wang X."/>
            <person name="Wang C."/>
            <person name="Huo Q."/>
            <person name="Li W."/>
            <person name="Guo W."/>
            <person name="Chen H."/>
            <person name="Chen S."/>
            <person name="Zhou L."/>
            <person name="Zhou L."/>
            <person name="Ni X."/>
            <person name="Tian J."/>
            <person name="Zhou Y."/>
            <person name="Sheng Y."/>
            <person name="Liu T."/>
            <person name="Pan Y."/>
            <person name="Xia L."/>
            <person name="Li J."/>
            <person name="Zhao F."/>
            <person name="Cao W."/>
        </authorList>
    </citation>
    <scope>NUCLEOTIDE SEQUENCE</scope>
    <source>
        <strain evidence="6">Rsan-2018</strain>
        <tissue evidence="6">Larvae</tissue>
    </source>
</reference>
<evidence type="ECO:0000256" key="1">
    <source>
        <dbReference type="ARBA" id="ARBA00004141"/>
    </source>
</evidence>
<comment type="similarity">
    <text evidence="2">Belongs to the IFI6/IFI27 family.</text>
</comment>
<organism evidence="6 7">
    <name type="scientific">Rhipicephalus sanguineus</name>
    <name type="common">Brown dog tick</name>
    <name type="synonym">Ixodes sanguineus</name>
    <dbReference type="NCBI Taxonomy" id="34632"/>
    <lineage>
        <taxon>Eukaryota</taxon>
        <taxon>Metazoa</taxon>
        <taxon>Ecdysozoa</taxon>
        <taxon>Arthropoda</taxon>
        <taxon>Chelicerata</taxon>
        <taxon>Arachnida</taxon>
        <taxon>Acari</taxon>
        <taxon>Parasitiformes</taxon>
        <taxon>Ixodida</taxon>
        <taxon>Ixodoidea</taxon>
        <taxon>Ixodidae</taxon>
        <taxon>Rhipicephalinae</taxon>
        <taxon>Rhipicephalus</taxon>
        <taxon>Rhipicephalus</taxon>
    </lineage>
</organism>
<comment type="subcellular location">
    <subcellularLocation>
        <location evidence="1">Membrane</location>
        <topology evidence="1">Multi-pass membrane protein</topology>
    </subcellularLocation>
</comment>
<name>A0A9D4PSB4_RHISA</name>
<dbReference type="AlphaFoldDB" id="A0A9D4PSB4"/>
<dbReference type="VEuPathDB" id="VectorBase:RSAN_030997"/>
<dbReference type="GO" id="GO:0016020">
    <property type="term" value="C:membrane"/>
    <property type="evidence" value="ECO:0007669"/>
    <property type="project" value="UniProtKB-SubCell"/>
</dbReference>
<gene>
    <name evidence="6" type="ORF">HPB52_003083</name>
</gene>
<dbReference type="EMBL" id="JABSTV010001251">
    <property type="protein sequence ID" value="KAH7950900.1"/>
    <property type="molecule type" value="Genomic_DNA"/>
</dbReference>
<comment type="caution">
    <text evidence="6">The sequence shown here is derived from an EMBL/GenBank/DDBJ whole genome shotgun (WGS) entry which is preliminary data.</text>
</comment>
<dbReference type="InterPro" id="IPR038213">
    <property type="entry name" value="IFI6/IFI27-like_sf"/>
</dbReference>
<dbReference type="Pfam" id="PF06140">
    <property type="entry name" value="Ifi-6-16"/>
    <property type="match status" value="1"/>
</dbReference>
<dbReference type="InterPro" id="IPR009311">
    <property type="entry name" value="IFI6/IFI27-like"/>
</dbReference>
<evidence type="ECO:0000256" key="4">
    <source>
        <dbReference type="ARBA" id="ARBA00022989"/>
    </source>
</evidence>
<protein>
    <submittedName>
        <fullName evidence="6">Uncharacterized protein</fullName>
    </submittedName>
</protein>
<accession>A0A9D4PSB4</accession>
<evidence type="ECO:0000313" key="7">
    <source>
        <dbReference type="Proteomes" id="UP000821837"/>
    </source>
</evidence>
<keyword evidence="3" id="KW-0812">Transmembrane</keyword>